<evidence type="ECO:0000313" key="1">
    <source>
        <dbReference type="EMBL" id="CEG02575.1"/>
    </source>
</evidence>
<proteinExistence type="predicted"/>
<reference evidence="1" key="1">
    <citation type="submission" date="2013-05" db="EMBL/GenBank/DDBJ databases">
        <title>Draft genome sequences of six wheat associated Fusarium spp. isolates.</title>
        <authorList>
            <person name="Moolhuijzen P.M."/>
            <person name="Manners J.M."/>
            <person name="Wilcox S."/>
            <person name="Bellgard M.I."/>
            <person name="Gardiner D.M."/>
        </authorList>
    </citation>
    <scope>NUCLEOTIDE SEQUENCE</scope>
    <source>
        <strain evidence="1">CS3427</strain>
        <strain evidence="1">CS3427</strain>
    </source>
</reference>
<comment type="caution">
    <text evidence="1">The sequence shown here is derived from an EMBL/GenBank/DDBJ whole genome shotgun (WGS) entry which is preliminary data.</text>
</comment>
<dbReference type="AlphaFoldDB" id="A0A096PD34"/>
<organism evidence="1">
    <name type="scientific">Fusarium pseudograminearum CS3427</name>
    <dbReference type="NCBI Taxonomy" id="1318457"/>
    <lineage>
        <taxon>Eukaryota</taxon>
        <taxon>Fungi</taxon>
        <taxon>Dikarya</taxon>
        <taxon>Ascomycota</taxon>
        <taxon>Pezizomycotina</taxon>
        <taxon>Sordariomycetes</taxon>
        <taxon>Hypocreomycetidae</taxon>
        <taxon>Hypocreales</taxon>
        <taxon>Nectriaceae</taxon>
        <taxon>Fusarium</taxon>
    </lineage>
</organism>
<protein>
    <submittedName>
        <fullName evidence="1">WGS project CBMD000000000 data, contig CS3427_c001350</fullName>
    </submittedName>
</protein>
<dbReference type="EMBL" id="CBMD010001346">
    <property type="protein sequence ID" value="CEG02575.1"/>
    <property type="molecule type" value="Genomic_DNA"/>
</dbReference>
<gene>
    <name evidence="1" type="ORF">BN847_0123390</name>
</gene>
<accession>A0A096PD34</accession>
<dbReference type="PANTHER" id="PTHR39697:SF1">
    <property type="entry name" value="RICIN B LECTIN DOMAIN-CONTAINING PROTEIN"/>
    <property type="match status" value="1"/>
</dbReference>
<sequence length="175" mass="19827">MSMTSSTIYPTPATTTPDIDFQAYHDMTSFKSVPTVGFWFIIRDRLSGGYLSVINGKPLLQKTPHHWGGYRWCCTELNGWVGFYEWTSGRFIGRDGNDKVVARAPKQGHEQHIAVSHQAGGGYHISIFHTANKYPLPQIYELLPLKVEEDAYLLVLGSKGRTVLWEFEQIEPPPQ</sequence>
<name>A0A096PD34_FUSPS</name>
<dbReference type="PANTHER" id="PTHR39697">
    <property type="entry name" value="RICIN B LECTIN DOMAIN-CONTAINING PROTEIN-RELATED"/>
    <property type="match status" value="1"/>
</dbReference>